<keyword evidence="3" id="KW-1185">Reference proteome</keyword>
<evidence type="ECO:0000313" key="3">
    <source>
        <dbReference type="Proteomes" id="UP000335636"/>
    </source>
</evidence>
<organism evidence="2 3">
    <name type="scientific">Marmota monax</name>
    <name type="common">Woodchuck</name>
    <dbReference type="NCBI Taxonomy" id="9995"/>
    <lineage>
        <taxon>Eukaryota</taxon>
        <taxon>Metazoa</taxon>
        <taxon>Chordata</taxon>
        <taxon>Craniata</taxon>
        <taxon>Vertebrata</taxon>
        <taxon>Euteleostomi</taxon>
        <taxon>Mammalia</taxon>
        <taxon>Eutheria</taxon>
        <taxon>Euarchontoglires</taxon>
        <taxon>Glires</taxon>
        <taxon>Rodentia</taxon>
        <taxon>Sciuromorpha</taxon>
        <taxon>Sciuridae</taxon>
        <taxon>Xerinae</taxon>
        <taxon>Marmotini</taxon>
        <taxon>Marmota</taxon>
    </lineage>
</organism>
<dbReference type="EMBL" id="CABDUW010000077">
    <property type="protein sequence ID" value="VTJ57242.1"/>
    <property type="molecule type" value="Genomic_DNA"/>
</dbReference>
<sequence length="208" mass="21177">MSSVPSWGRQLGAGARPAPHGPPSLLPQGAPLSADMAESTPPASSSAAAPAPELGITAQPGPQSPPPSPPGLEEPLDGADPEVPHPDLAPVAFFCLRQTTSPRNWCIKMVCNPYPLWAWAVPPAPGPRVGTGEAGSDGRQGGSGLRLGQMRMWCLADRKVLEVASGSASALCEGLGTQIRQTLAQLLATEPSMVGGAHRDGGSCVQGS</sequence>
<protein>
    <submittedName>
        <fullName evidence="2">Uncharacterized protein</fullName>
    </submittedName>
</protein>
<dbReference type="Proteomes" id="UP000335636">
    <property type="component" value="Unassembled WGS sequence"/>
</dbReference>
<evidence type="ECO:0000256" key="1">
    <source>
        <dbReference type="SAM" id="MobiDB-lite"/>
    </source>
</evidence>
<feature type="region of interest" description="Disordered" evidence="1">
    <location>
        <begin position="1"/>
        <end position="84"/>
    </location>
</feature>
<feature type="compositionally biased region" description="Low complexity" evidence="1">
    <location>
        <begin position="37"/>
        <end position="53"/>
    </location>
</feature>
<name>A0A5E4AL86_MARMO</name>
<accession>A0A5E4AL86</accession>
<dbReference type="AlphaFoldDB" id="A0A5E4AL86"/>
<comment type="caution">
    <text evidence="2">The sequence shown here is derived from an EMBL/GenBank/DDBJ whole genome shotgun (WGS) entry which is preliminary data.</text>
</comment>
<feature type="compositionally biased region" description="Pro residues" evidence="1">
    <location>
        <begin position="62"/>
        <end position="72"/>
    </location>
</feature>
<reference evidence="2" key="1">
    <citation type="submission" date="2019-04" db="EMBL/GenBank/DDBJ databases">
        <authorList>
            <person name="Alioto T."/>
            <person name="Alioto T."/>
        </authorList>
    </citation>
    <scope>NUCLEOTIDE SEQUENCE [LARGE SCALE GENOMIC DNA]</scope>
</reference>
<proteinExistence type="predicted"/>
<evidence type="ECO:0000313" key="2">
    <source>
        <dbReference type="EMBL" id="VTJ57242.1"/>
    </source>
</evidence>
<gene>
    <name evidence="2" type="ORF">MONAX_5E011784</name>
</gene>